<dbReference type="RefSeq" id="WP_156715244.1">
    <property type="nucleotide sequence ID" value="NZ_WPHG01000007.1"/>
</dbReference>
<dbReference type="Pfam" id="PF01244">
    <property type="entry name" value="Peptidase_M19"/>
    <property type="match status" value="1"/>
</dbReference>
<dbReference type="Proteomes" id="UP000463224">
    <property type="component" value="Unassembled WGS sequence"/>
</dbReference>
<dbReference type="AlphaFoldDB" id="A0A844QQ94"/>
<evidence type="ECO:0000313" key="2">
    <source>
        <dbReference type="Proteomes" id="UP000463224"/>
    </source>
</evidence>
<evidence type="ECO:0008006" key="3">
    <source>
        <dbReference type="Google" id="ProtNLM"/>
    </source>
</evidence>
<dbReference type="GO" id="GO:0070573">
    <property type="term" value="F:metallodipeptidase activity"/>
    <property type="evidence" value="ECO:0007669"/>
    <property type="project" value="InterPro"/>
</dbReference>
<proteinExistence type="predicted"/>
<organism evidence="1 2">
    <name type="scientific">Nitratireductor arenosus</name>
    <dbReference type="NCBI Taxonomy" id="2682096"/>
    <lineage>
        <taxon>Bacteria</taxon>
        <taxon>Pseudomonadati</taxon>
        <taxon>Pseudomonadota</taxon>
        <taxon>Alphaproteobacteria</taxon>
        <taxon>Hyphomicrobiales</taxon>
        <taxon>Phyllobacteriaceae</taxon>
        <taxon>Nitratireductor</taxon>
    </lineage>
</organism>
<gene>
    <name evidence="1" type="ORF">GN330_21020</name>
</gene>
<dbReference type="PANTHER" id="PTHR10443">
    <property type="entry name" value="MICROSOMAL DIPEPTIDASE"/>
    <property type="match status" value="1"/>
</dbReference>
<dbReference type="SUPFAM" id="SSF51556">
    <property type="entry name" value="Metallo-dependent hydrolases"/>
    <property type="match status" value="1"/>
</dbReference>
<sequence>MSAETKTRPIVIDGLNCAGVTPGQLKRTLEGGISAMNLTAIRPGAHLHDALLQLEDARRAIEAVPELATVVTTVDQIVAAHDKGVVGIILGAQNTLMVEPDVKLLASFHALGMRIIQPTYNERNAFGYGASFTDMGDRGITEAGRMWLDAMEDFGILVDLSHCGHRTSLDYLAAAKRPLVFSHANAYAVCPSPRNKTDEMIRGVAKTGGLIGAVTWAPVVRWDQRPTLDDYLDHLDHLVKVGGIEHVAFASDLPEDIGQTKADWQKMWGPNGLYPNVTGVLGDWYTYEDRSTEGMETISKTPLVWDRMRARGYHESDIEKVMSGNWLRVLGDVWKN</sequence>
<dbReference type="PROSITE" id="PS51365">
    <property type="entry name" value="RENAL_DIPEPTIDASE_2"/>
    <property type="match status" value="1"/>
</dbReference>
<dbReference type="GO" id="GO:0006508">
    <property type="term" value="P:proteolysis"/>
    <property type="evidence" value="ECO:0007669"/>
    <property type="project" value="InterPro"/>
</dbReference>
<dbReference type="PANTHER" id="PTHR10443:SF12">
    <property type="entry name" value="DIPEPTIDASE"/>
    <property type="match status" value="1"/>
</dbReference>
<comment type="caution">
    <text evidence="1">The sequence shown here is derived from an EMBL/GenBank/DDBJ whole genome shotgun (WGS) entry which is preliminary data.</text>
</comment>
<name>A0A844QQ94_9HYPH</name>
<keyword evidence="2" id="KW-1185">Reference proteome</keyword>
<dbReference type="EMBL" id="WPHG01000007">
    <property type="protein sequence ID" value="MVA99739.1"/>
    <property type="molecule type" value="Genomic_DNA"/>
</dbReference>
<reference evidence="1 2" key="1">
    <citation type="submission" date="2019-12" db="EMBL/GenBank/DDBJ databases">
        <title>Nitratireductor arenosus sp. nov., Isolated from sea sand, Jeju island, South Korea.</title>
        <authorList>
            <person name="Kim W."/>
        </authorList>
    </citation>
    <scope>NUCLEOTIDE SEQUENCE [LARGE SCALE GENOMIC DNA]</scope>
    <source>
        <strain evidence="1 2">CAU 1489</strain>
    </source>
</reference>
<dbReference type="InterPro" id="IPR032466">
    <property type="entry name" value="Metal_Hydrolase"/>
</dbReference>
<dbReference type="Gene3D" id="3.20.20.140">
    <property type="entry name" value="Metal-dependent hydrolases"/>
    <property type="match status" value="1"/>
</dbReference>
<accession>A0A844QQ94</accession>
<dbReference type="InterPro" id="IPR008257">
    <property type="entry name" value="Pept_M19"/>
</dbReference>
<protein>
    <recommendedName>
        <fullName evidence="3">Membrane dipeptidase</fullName>
    </recommendedName>
</protein>
<evidence type="ECO:0000313" key="1">
    <source>
        <dbReference type="EMBL" id="MVA99739.1"/>
    </source>
</evidence>